<dbReference type="GO" id="GO:0018578">
    <property type="term" value="F:protocatechuate 3,4-dioxygenase activity"/>
    <property type="evidence" value="ECO:0007669"/>
    <property type="project" value="UniProtKB-EC"/>
</dbReference>
<accession>A0A852VPQ0</accession>
<dbReference type="Pfam" id="PF12391">
    <property type="entry name" value="PCDO_beta_N"/>
    <property type="match status" value="1"/>
</dbReference>
<keyword evidence="3 5" id="KW-0560">Oxidoreductase</keyword>
<evidence type="ECO:0000256" key="1">
    <source>
        <dbReference type="ARBA" id="ARBA00007825"/>
    </source>
</evidence>
<dbReference type="InterPro" id="IPR000627">
    <property type="entry name" value="Intradiol_dOase_C"/>
</dbReference>
<comment type="similarity">
    <text evidence="1">Belongs to the intradiol ring-cleavage dioxygenase family.</text>
</comment>
<organism evidence="5 6">
    <name type="scientific">Tunturiibacter lichenicola</name>
    <dbReference type="NCBI Taxonomy" id="2051959"/>
    <lineage>
        <taxon>Bacteria</taxon>
        <taxon>Pseudomonadati</taxon>
        <taxon>Acidobacteriota</taxon>
        <taxon>Terriglobia</taxon>
        <taxon>Terriglobales</taxon>
        <taxon>Acidobacteriaceae</taxon>
        <taxon>Tunturiibacter</taxon>
    </lineage>
</organism>
<dbReference type="AlphaFoldDB" id="A0A852VPQ0"/>
<dbReference type="InterPro" id="IPR050770">
    <property type="entry name" value="Intradiol_RC_Dioxygenase"/>
</dbReference>
<dbReference type="EC" id="1.13.11.3" evidence="5"/>
<evidence type="ECO:0000259" key="4">
    <source>
        <dbReference type="PROSITE" id="PS00083"/>
    </source>
</evidence>
<reference evidence="5 6" key="1">
    <citation type="submission" date="2020-07" db="EMBL/GenBank/DDBJ databases">
        <title>Genomic Encyclopedia of Type Strains, Phase IV (KMG-V): Genome sequencing to study the core and pangenomes of soil and plant-associated prokaryotes.</title>
        <authorList>
            <person name="Whitman W."/>
        </authorList>
    </citation>
    <scope>NUCLEOTIDE SEQUENCE [LARGE SCALE GENOMIC DNA]</scope>
    <source>
        <strain evidence="5 6">M8UP22</strain>
    </source>
</reference>
<dbReference type="NCBIfam" id="TIGR02422">
    <property type="entry name" value="protocat_beta"/>
    <property type="match status" value="1"/>
</dbReference>
<evidence type="ECO:0000313" key="5">
    <source>
        <dbReference type="EMBL" id="NYF91556.1"/>
    </source>
</evidence>
<dbReference type="Proteomes" id="UP000564385">
    <property type="component" value="Unassembled WGS sequence"/>
</dbReference>
<dbReference type="Gene3D" id="2.60.130.10">
    <property type="entry name" value="Aromatic compound dioxygenase"/>
    <property type="match status" value="1"/>
</dbReference>
<dbReference type="InterPro" id="IPR012785">
    <property type="entry name" value="Protocat_dOase_b"/>
</dbReference>
<dbReference type="GO" id="GO:0019619">
    <property type="term" value="P:3,4-dihydroxybenzoate catabolic process"/>
    <property type="evidence" value="ECO:0007669"/>
    <property type="project" value="InterPro"/>
</dbReference>
<feature type="domain" description="Intradiol ring-cleavage dioxygenases" evidence="4">
    <location>
        <begin position="104"/>
        <end position="132"/>
    </location>
</feature>
<dbReference type="PANTHER" id="PTHR33711">
    <property type="entry name" value="DIOXYGENASE, PUTATIVE (AFU_ORTHOLOGUE AFUA_2G02910)-RELATED"/>
    <property type="match status" value="1"/>
</dbReference>
<dbReference type="Pfam" id="PF00775">
    <property type="entry name" value="Dioxygenase_C"/>
    <property type="match status" value="1"/>
</dbReference>
<dbReference type="InterPro" id="IPR024756">
    <property type="entry name" value="PCDO_beta_N"/>
</dbReference>
<evidence type="ECO:0000256" key="3">
    <source>
        <dbReference type="ARBA" id="ARBA00023002"/>
    </source>
</evidence>
<dbReference type="InterPro" id="IPR015889">
    <property type="entry name" value="Intradiol_dOase_core"/>
</dbReference>
<dbReference type="EMBL" id="JACCCU010000002">
    <property type="protein sequence ID" value="NYF91556.1"/>
    <property type="molecule type" value="Genomic_DNA"/>
</dbReference>
<evidence type="ECO:0000313" key="6">
    <source>
        <dbReference type="Proteomes" id="UP000564385"/>
    </source>
</evidence>
<dbReference type="SUPFAM" id="SSF49482">
    <property type="entry name" value="Aromatic compound dioxygenase"/>
    <property type="match status" value="1"/>
</dbReference>
<proteinExistence type="inferred from homology"/>
<dbReference type="GO" id="GO:0008199">
    <property type="term" value="F:ferric iron binding"/>
    <property type="evidence" value="ECO:0007669"/>
    <property type="project" value="InterPro"/>
</dbReference>
<sequence length="265" mass="30245">MDKNTSQRTTDKDSIDGRMDSSDFRYGFDLINRYRKPTPGTQPEYLHIPYLSSLKRAPRQPLIAIPQTLSELTGPHFGEDAVDAGAYDLTRQHQGQPLGERIIVSGRVIDEDGRPMRRTLIEIWQANAAGRYLHKRDQHNAPLDPNFTGEGHTVTDDNGRYRFVTVLPGRYPWGNHHNAWRPAHIHFSILGPAFATRIVTQMYFPGDPLLPFDPIFNCTADEEARNRLISCFDWDSTVPSQALGYRFDIVLRGRDATPLEDTNHY</sequence>
<evidence type="ECO:0000256" key="2">
    <source>
        <dbReference type="ARBA" id="ARBA00022964"/>
    </source>
</evidence>
<keyword evidence="2" id="KW-0223">Dioxygenase</keyword>
<dbReference type="PROSITE" id="PS00083">
    <property type="entry name" value="INTRADIOL_DIOXYGENAS"/>
    <property type="match status" value="1"/>
</dbReference>
<comment type="caution">
    <text evidence="5">The sequence shown here is derived from an EMBL/GenBank/DDBJ whole genome shotgun (WGS) entry which is preliminary data.</text>
</comment>
<name>A0A852VPQ0_9BACT</name>
<protein>
    <submittedName>
        <fullName evidence="5">Protocatechuate 3,4-dioxygenase beta subunit</fullName>
        <ecNumber evidence="5">1.13.11.3</ecNumber>
    </submittedName>
</protein>
<dbReference type="PANTHER" id="PTHR33711:SF10">
    <property type="entry name" value="INTRADIOL RING-CLEAVAGE DIOXYGENASES DOMAIN-CONTAINING PROTEIN"/>
    <property type="match status" value="1"/>
</dbReference>
<gene>
    <name evidence="5" type="ORF">HDF08_003658</name>
</gene>